<dbReference type="GO" id="GO:0016491">
    <property type="term" value="F:oxidoreductase activity"/>
    <property type="evidence" value="ECO:0007669"/>
    <property type="project" value="UniProtKB-KW"/>
</dbReference>
<protein>
    <submittedName>
        <fullName evidence="3">SDR family oxidoreductase</fullName>
    </submittedName>
</protein>
<dbReference type="SUPFAM" id="SSF51735">
    <property type="entry name" value="NAD(P)-binding Rossmann-fold domains"/>
    <property type="match status" value="1"/>
</dbReference>
<dbReference type="RefSeq" id="WP_121849346.1">
    <property type="nucleotide sequence ID" value="NZ_CP032050.1"/>
</dbReference>
<dbReference type="Gene3D" id="3.40.50.720">
    <property type="entry name" value="NAD(P)-binding Rossmann-like Domain"/>
    <property type="match status" value="1"/>
</dbReference>
<reference evidence="3 4" key="1">
    <citation type="submission" date="2018-08" db="EMBL/GenBank/DDBJ databases">
        <title>The reduced genetic potential of extracellular carbohydrate catabolism in Euzebyella marina RN62, a Flavobacteriia bacterium isolated from the hadal water.</title>
        <authorList>
            <person name="Xue C."/>
        </authorList>
    </citation>
    <scope>NUCLEOTIDE SEQUENCE [LARGE SCALE GENOMIC DNA]</scope>
    <source>
        <strain evidence="3 4">RN62</strain>
    </source>
</reference>
<dbReference type="InterPro" id="IPR051122">
    <property type="entry name" value="SDR_DHRS6-like"/>
</dbReference>
<keyword evidence="4" id="KW-1185">Reference proteome</keyword>
<dbReference type="PANTHER" id="PTHR43477">
    <property type="entry name" value="DIHYDROANTICAPSIN 7-DEHYDROGENASE"/>
    <property type="match status" value="1"/>
</dbReference>
<evidence type="ECO:0000256" key="1">
    <source>
        <dbReference type="ARBA" id="ARBA00006484"/>
    </source>
</evidence>
<accession>A0A3G2L7S5</accession>
<keyword evidence="2" id="KW-0560">Oxidoreductase</keyword>
<dbReference type="CDD" id="cd05233">
    <property type="entry name" value="SDR_c"/>
    <property type="match status" value="1"/>
</dbReference>
<evidence type="ECO:0000313" key="3">
    <source>
        <dbReference type="EMBL" id="AYN68332.1"/>
    </source>
</evidence>
<dbReference type="PANTHER" id="PTHR43477:SF1">
    <property type="entry name" value="DIHYDROANTICAPSIN 7-DEHYDROGENASE"/>
    <property type="match status" value="1"/>
</dbReference>
<evidence type="ECO:0000313" key="4">
    <source>
        <dbReference type="Proteomes" id="UP000276309"/>
    </source>
</evidence>
<comment type="similarity">
    <text evidence="1">Belongs to the short-chain dehydrogenases/reductases (SDR) family.</text>
</comment>
<dbReference type="InterPro" id="IPR002347">
    <property type="entry name" value="SDR_fam"/>
</dbReference>
<dbReference type="Pfam" id="PF13561">
    <property type="entry name" value="adh_short_C2"/>
    <property type="match status" value="1"/>
</dbReference>
<dbReference type="Proteomes" id="UP000276309">
    <property type="component" value="Chromosome"/>
</dbReference>
<dbReference type="InterPro" id="IPR036291">
    <property type="entry name" value="NAD(P)-bd_dom_sf"/>
</dbReference>
<gene>
    <name evidence="3" type="ORF">D1013_13565</name>
</gene>
<proteinExistence type="inferred from homology"/>
<dbReference type="KEGG" id="emar:D1013_13565"/>
<name>A0A3G2L7S5_9FLAO</name>
<dbReference type="PRINTS" id="PR00081">
    <property type="entry name" value="GDHRDH"/>
</dbReference>
<sequence>MKRNYLFIGGSEGMGLALVKLFHEKHHLFVASRSNDQLSGLNVEHIAFDATQDHLSEQNLPDSLDGFVYFPGSINLRPFKMMSSESFQEDMQINFFSMVNSLKDIIGRMKEGSSIVLFSTVAVEKGMPFHTSIASAKGAIEGFAKSLAAEYAPKIRVNVIAPSLVDTSLAEKLLNNDKKKEQMAERHPLKRIGHTGDIAQLASYLLSDKSSWVTGQIFRIDGGMSTLNIH</sequence>
<dbReference type="AlphaFoldDB" id="A0A3G2L7S5"/>
<dbReference type="OrthoDB" id="9803333at2"/>
<evidence type="ECO:0000256" key="2">
    <source>
        <dbReference type="ARBA" id="ARBA00023002"/>
    </source>
</evidence>
<organism evidence="3 4">
    <name type="scientific">Euzebyella marina</name>
    <dbReference type="NCBI Taxonomy" id="1761453"/>
    <lineage>
        <taxon>Bacteria</taxon>
        <taxon>Pseudomonadati</taxon>
        <taxon>Bacteroidota</taxon>
        <taxon>Flavobacteriia</taxon>
        <taxon>Flavobacteriales</taxon>
        <taxon>Flavobacteriaceae</taxon>
        <taxon>Euzebyella</taxon>
    </lineage>
</organism>
<dbReference type="EMBL" id="CP032050">
    <property type="protein sequence ID" value="AYN68332.1"/>
    <property type="molecule type" value="Genomic_DNA"/>
</dbReference>